<dbReference type="Gene3D" id="1.10.530.10">
    <property type="match status" value="1"/>
</dbReference>
<evidence type="ECO:0000259" key="3">
    <source>
        <dbReference type="Pfam" id="PF01464"/>
    </source>
</evidence>
<comment type="caution">
    <text evidence="4">The sequence shown here is derived from an EMBL/GenBank/DDBJ whole genome shotgun (WGS) entry which is preliminary data.</text>
</comment>
<name>A0A1Y2K2Z0_9PROT</name>
<keyword evidence="5" id="KW-1185">Reference proteome</keyword>
<dbReference type="PANTHER" id="PTHR37423">
    <property type="entry name" value="SOLUBLE LYTIC MUREIN TRANSGLYCOSYLASE-RELATED"/>
    <property type="match status" value="1"/>
</dbReference>
<dbReference type="Pfam" id="PF01464">
    <property type="entry name" value="SLT"/>
    <property type="match status" value="1"/>
</dbReference>
<dbReference type="PANTHER" id="PTHR37423:SF2">
    <property type="entry name" value="MEMBRANE-BOUND LYTIC MUREIN TRANSGLYCOSYLASE C"/>
    <property type="match status" value="1"/>
</dbReference>
<reference evidence="4 5" key="1">
    <citation type="journal article" date="2016" name="BMC Genomics">
        <title>Combined genomic and structural analyses of a cultured magnetotactic bacterium reveals its niche adaptation to a dynamic environment.</title>
        <authorList>
            <person name="Araujo A.C."/>
            <person name="Morillo V."/>
            <person name="Cypriano J."/>
            <person name="Teixeira L.C."/>
            <person name="Leao P."/>
            <person name="Lyra S."/>
            <person name="Almeida L.G."/>
            <person name="Bazylinski D.A."/>
            <person name="Vasconcellos A.T."/>
            <person name="Abreu F."/>
            <person name="Lins U."/>
        </authorList>
    </citation>
    <scope>NUCLEOTIDE SEQUENCE [LARGE SCALE GENOMIC DNA]</scope>
    <source>
        <strain evidence="4 5">IT-1</strain>
    </source>
</reference>
<dbReference type="GO" id="GO:0042597">
    <property type="term" value="C:periplasmic space"/>
    <property type="evidence" value="ECO:0007669"/>
    <property type="project" value="InterPro"/>
</dbReference>
<evidence type="ECO:0000313" key="5">
    <source>
        <dbReference type="Proteomes" id="UP000194003"/>
    </source>
</evidence>
<dbReference type="Proteomes" id="UP000194003">
    <property type="component" value="Unassembled WGS sequence"/>
</dbReference>
<dbReference type="Gene3D" id="1.25.20.10">
    <property type="entry name" value="Bacterial muramidases"/>
    <property type="match status" value="1"/>
</dbReference>
<proteinExistence type="inferred from homology"/>
<dbReference type="GO" id="GO:0004553">
    <property type="term" value="F:hydrolase activity, hydrolyzing O-glycosyl compounds"/>
    <property type="evidence" value="ECO:0007669"/>
    <property type="project" value="InterPro"/>
</dbReference>
<accession>A0A1Y2K2Z0</accession>
<dbReference type="STRING" id="1434232.MAIT1_02448"/>
<dbReference type="CDD" id="cd13401">
    <property type="entry name" value="Slt70-like"/>
    <property type="match status" value="1"/>
</dbReference>
<dbReference type="InterPro" id="IPR008258">
    <property type="entry name" value="Transglycosylase_SLT_dom_1"/>
</dbReference>
<dbReference type="SUPFAM" id="SSF53955">
    <property type="entry name" value="Lysozyme-like"/>
    <property type="match status" value="1"/>
</dbReference>
<organism evidence="4 5">
    <name type="scientific">Magnetofaba australis IT-1</name>
    <dbReference type="NCBI Taxonomy" id="1434232"/>
    <lineage>
        <taxon>Bacteria</taxon>
        <taxon>Pseudomonadati</taxon>
        <taxon>Pseudomonadota</taxon>
        <taxon>Magnetococcia</taxon>
        <taxon>Magnetococcales</taxon>
        <taxon>Magnetococcaceae</taxon>
        <taxon>Magnetofaba</taxon>
    </lineage>
</organism>
<evidence type="ECO:0000256" key="2">
    <source>
        <dbReference type="ARBA" id="ARBA00022729"/>
    </source>
</evidence>
<dbReference type="EMBL" id="LVJN01000020">
    <property type="protein sequence ID" value="OSM02322.1"/>
    <property type="molecule type" value="Genomic_DNA"/>
</dbReference>
<keyword evidence="2" id="KW-0732">Signal</keyword>
<evidence type="ECO:0000256" key="1">
    <source>
        <dbReference type="ARBA" id="ARBA00007734"/>
    </source>
</evidence>
<comment type="similarity">
    <text evidence="1">Belongs to the transglycosylase Slt family.</text>
</comment>
<gene>
    <name evidence="4" type="ORF">MAIT1_02448</name>
</gene>
<dbReference type="AlphaFoldDB" id="A0A1Y2K2Z0"/>
<evidence type="ECO:0000313" key="4">
    <source>
        <dbReference type="EMBL" id="OSM02322.1"/>
    </source>
</evidence>
<protein>
    <submittedName>
        <fullName evidence="4">Putative lytic transglycosylase, catalytic</fullName>
    </submittedName>
</protein>
<feature type="domain" description="Transglycosylase SLT" evidence="3">
    <location>
        <begin position="493"/>
        <end position="600"/>
    </location>
</feature>
<dbReference type="SUPFAM" id="SSF48435">
    <property type="entry name" value="Bacterial muramidases"/>
    <property type="match status" value="1"/>
</dbReference>
<sequence length="678" mass="77005">MVMLSGIGVKHADSAKRAIPAPKPVADVVERYQRLFDQLERGAAIKPVLNRSQWPENDLLRSYLTLELFFHPNYAAKFSELRAFLKQWPDHPHAYRVRWLMDYHVAAYGSTARVLSWFSQRKPRSLKMHTRYLGALLAGGRHEQAKSFWRERYRAGDLLPVDLSRKLEKAYPKFLKQADYRARAKGLAMRGREKGLAAVLPHLTKERQTYYAAMLAGRLARGGEFDKLLAKLPQALQHDSDLWEARLDGLRRYKQRHRALEMLNGKEGAYLTASAKKRLRYSIGKGLASLDRDHEAAYQALRDNVRIYGGKLEDSAWLAGWSAYRSGHAPEALEAFAQMADNAPSPQRKSQGAFWAARLIQESGLKPELWWKKAAENPDTFYGLLARERLQGGLKPLPEAKLPCNALPHGAPGFDAGVARLRLLKEVGRSYYNGPEIRAMAERLKLSKRDQICLAQLYADPNHALKMAAKLRHNDGVRIWSGLYPQPEWEPQDGWRLDPALVWGVARQESLFFHRVQSSAKAKGLLQLIPPTARHEAKLLGMPAATPYRLSLPAYNLALGQSYLKRMLEKWDGDMVLALISYNAGPHRANKWRRVRDSLDPITFIEEIPFKETRHYVKRVTLGAALYRLQMYGQASVEGLIEPGKPGLGDILPPASIARVRAQPRLTRVIEPRRRAVQ</sequence>
<dbReference type="InterPro" id="IPR023346">
    <property type="entry name" value="Lysozyme-like_dom_sf"/>
</dbReference>
<dbReference type="InterPro" id="IPR008939">
    <property type="entry name" value="Lytic_TGlycosylase_superhlx_U"/>
</dbReference>